<keyword evidence="5" id="KW-0540">Nuclease</keyword>
<dbReference type="GO" id="GO:0003676">
    <property type="term" value="F:nucleic acid binding"/>
    <property type="evidence" value="ECO:0007669"/>
    <property type="project" value="InterPro"/>
</dbReference>
<sequence>MKIIYKYKKENYELEINEENADNYVIETFEKNFKKCRNGNFIYDCETQTEFLNFQQFCFKSENDFVNGKINGNDRNAIGGNNQLSCAHKKEKWQLNYVNFFEKSGYIVKEGDIYGADYLLYLSSEKYTHAAYVVYTVSRSDVIRDLIRVLRLSHSIKKNVILILQKDIESEDISDNIVYVQMYSYK</sequence>
<dbReference type="InterPro" id="IPR036167">
    <property type="entry name" value="tRNA_intron_Endo_cat-like_sf"/>
</dbReference>
<dbReference type="Gene3D" id="3.40.1350.10">
    <property type="match status" value="1"/>
</dbReference>
<dbReference type="Proteomes" id="UP000195521">
    <property type="component" value="Unassembled WGS sequence"/>
</dbReference>
<keyword evidence="6" id="KW-1185">Reference proteome</keyword>
<dbReference type="EMBL" id="BDQF01000015">
    <property type="protein sequence ID" value="GAW83843.1"/>
    <property type="molecule type" value="Genomic_DNA"/>
</dbReference>
<dbReference type="InterPro" id="IPR006677">
    <property type="entry name" value="tRNA_intron_Endonuc_cat-like"/>
</dbReference>
<evidence type="ECO:0000256" key="2">
    <source>
        <dbReference type="ARBA" id="ARBA00012573"/>
    </source>
</evidence>
<evidence type="ECO:0000259" key="4">
    <source>
        <dbReference type="Pfam" id="PF01974"/>
    </source>
</evidence>
<comment type="similarity">
    <text evidence="1">Belongs to the tRNA-intron endonuclease family.</text>
</comment>
<dbReference type="InterPro" id="IPR011856">
    <property type="entry name" value="tRNA_endonuc-like_dom_sf"/>
</dbReference>
<gene>
    <name evidence="5" type="ORF">PGO_146410</name>
</gene>
<dbReference type="EC" id="4.6.1.16" evidence="2"/>
<dbReference type="Pfam" id="PF01974">
    <property type="entry name" value="tRNA_int_endo"/>
    <property type="match status" value="1"/>
</dbReference>
<feature type="domain" description="tRNA intron endonuclease catalytic" evidence="4">
    <location>
        <begin position="99"/>
        <end position="165"/>
    </location>
</feature>
<dbReference type="GeneID" id="39750589"/>
<dbReference type="AlphaFoldDB" id="A0A1Y1JTW0"/>
<evidence type="ECO:0000313" key="5">
    <source>
        <dbReference type="EMBL" id="GAW83843.1"/>
    </source>
</evidence>
<protein>
    <recommendedName>
        <fullName evidence="2">tRNA-intron lyase</fullName>
        <ecNumber evidence="2">4.6.1.16</ecNumber>
    </recommendedName>
</protein>
<dbReference type="GO" id="GO:0005634">
    <property type="term" value="C:nucleus"/>
    <property type="evidence" value="ECO:0007669"/>
    <property type="project" value="UniProtKB-ARBA"/>
</dbReference>
<comment type="catalytic activity">
    <reaction evidence="3">
        <text>pretRNA = a 3'-half-tRNA molecule with a 5'-OH end + a 5'-half-tRNA molecule with a 2',3'-cyclic phosphate end + an intron with a 2',3'-cyclic phosphate and a 5'-hydroxyl terminus.</text>
        <dbReference type="EC" id="4.6.1.16"/>
    </reaction>
</comment>
<dbReference type="RefSeq" id="XP_028546432.1">
    <property type="nucleotide sequence ID" value="XM_028690631.1"/>
</dbReference>
<dbReference type="OrthoDB" id="10249562at2759"/>
<keyword evidence="5" id="KW-0378">Hydrolase</keyword>
<organism evidence="5 6">
    <name type="scientific">Plasmodium gonderi</name>
    <dbReference type="NCBI Taxonomy" id="77519"/>
    <lineage>
        <taxon>Eukaryota</taxon>
        <taxon>Sar</taxon>
        <taxon>Alveolata</taxon>
        <taxon>Apicomplexa</taxon>
        <taxon>Aconoidasida</taxon>
        <taxon>Haemosporida</taxon>
        <taxon>Plasmodiidae</taxon>
        <taxon>Plasmodium</taxon>
        <taxon>Plasmodium (Plasmodium)</taxon>
    </lineage>
</organism>
<proteinExistence type="inferred from homology"/>
<evidence type="ECO:0000313" key="6">
    <source>
        <dbReference type="Proteomes" id="UP000195521"/>
    </source>
</evidence>
<keyword evidence="5" id="KW-0255">Endonuclease</keyword>
<dbReference type="GO" id="GO:0006388">
    <property type="term" value="P:tRNA splicing, via endonucleolytic cleavage and ligation"/>
    <property type="evidence" value="ECO:0007669"/>
    <property type="project" value="InterPro"/>
</dbReference>
<evidence type="ECO:0000256" key="1">
    <source>
        <dbReference type="ARBA" id="ARBA00008078"/>
    </source>
</evidence>
<dbReference type="CDD" id="cd22363">
    <property type="entry name" value="tRNA-intron_lyase_C"/>
    <property type="match status" value="1"/>
</dbReference>
<name>A0A1Y1JTW0_PLAGO</name>
<dbReference type="OMA" id="YTHAVYA"/>
<comment type="caution">
    <text evidence="5">The sequence shown here is derived from an EMBL/GenBank/DDBJ whole genome shotgun (WGS) entry which is preliminary data.</text>
</comment>
<evidence type="ECO:0000256" key="3">
    <source>
        <dbReference type="ARBA" id="ARBA00034031"/>
    </source>
</evidence>
<reference evidence="6" key="1">
    <citation type="submission" date="2017-04" db="EMBL/GenBank/DDBJ databases">
        <title>Plasmodium gonderi genome.</title>
        <authorList>
            <person name="Arisue N."/>
            <person name="Honma H."/>
            <person name="Kawai S."/>
            <person name="Tougan T."/>
            <person name="Tanabe K."/>
            <person name="Horii T."/>
        </authorList>
    </citation>
    <scope>NUCLEOTIDE SEQUENCE [LARGE SCALE GENOMIC DNA]</scope>
    <source>
        <strain evidence="6">ATCC 30045</strain>
    </source>
</reference>
<dbReference type="GO" id="GO:0000213">
    <property type="term" value="F:tRNA-intron lyase activity"/>
    <property type="evidence" value="ECO:0007669"/>
    <property type="project" value="UniProtKB-EC"/>
</dbReference>
<accession>A0A1Y1JTW0</accession>
<dbReference type="SUPFAM" id="SSF53032">
    <property type="entry name" value="tRNA-intron endonuclease catalytic domain-like"/>
    <property type="match status" value="1"/>
</dbReference>